<sequence length="148" mass="17166">MKCIIKRFDDLTIYELYDVMRLRFEVFVIEQSCLYPEIDGKDQQAYHLMCKDDEGELLGYLRILDAGVSYAETSIGRVVVKEKARGLNLGKKIMTEAISFIKTVRHIEAIRISAQAYLLEFYKSLGFEAVSDEYLEDDIPHIEMLLKL</sequence>
<dbReference type="Gene3D" id="3.40.630.30">
    <property type="match status" value="1"/>
</dbReference>
<evidence type="ECO:0000313" key="3">
    <source>
        <dbReference type="Proteomes" id="UP000614200"/>
    </source>
</evidence>
<dbReference type="RefSeq" id="WP_194701555.1">
    <property type="nucleotide sequence ID" value="NZ_JADKNH010000005.1"/>
</dbReference>
<gene>
    <name evidence="2" type="ORF">ISU02_09285</name>
</gene>
<dbReference type="InterPro" id="IPR000182">
    <property type="entry name" value="GNAT_dom"/>
</dbReference>
<dbReference type="Pfam" id="PF13673">
    <property type="entry name" value="Acetyltransf_10"/>
    <property type="match status" value="1"/>
</dbReference>
<dbReference type="PROSITE" id="PS51186">
    <property type="entry name" value="GNAT"/>
    <property type="match status" value="1"/>
</dbReference>
<comment type="caution">
    <text evidence="2">The sequence shown here is derived from an EMBL/GenBank/DDBJ whole genome shotgun (WGS) entry which is preliminary data.</text>
</comment>
<name>A0ABR9ZS79_9FIRM</name>
<protein>
    <submittedName>
        <fullName evidence="2">GNAT family N-acetyltransferase</fullName>
    </submittedName>
</protein>
<dbReference type="SUPFAM" id="SSF55729">
    <property type="entry name" value="Acyl-CoA N-acyltransferases (Nat)"/>
    <property type="match status" value="1"/>
</dbReference>
<dbReference type="InterPro" id="IPR016181">
    <property type="entry name" value="Acyl_CoA_acyltransferase"/>
</dbReference>
<evidence type="ECO:0000259" key="1">
    <source>
        <dbReference type="PROSITE" id="PS51186"/>
    </source>
</evidence>
<organism evidence="2 3">
    <name type="scientific">Fusibacter ferrireducens</name>
    <dbReference type="NCBI Taxonomy" id="2785058"/>
    <lineage>
        <taxon>Bacteria</taxon>
        <taxon>Bacillati</taxon>
        <taxon>Bacillota</taxon>
        <taxon>Clostridia</taxon>
        <taxon>Eubacteriales</taxon>
        <taxon>Eubacteriales Family XII. Incertae Sedis</taxon>
        <taxon>Fusibacter</taxon>
    </lineage>
</organism>
<dbReference type="EMBL" id="JADKNH010000005">
    <property type="protein sequence ID" value="MBF4693313.1"/>
    <property type="molecule type" value="Genomic_DNA"/>
</dbReference>
<evidence type="ECO:0000313" key="2">
    <source>
        <dbReference type="EMBL" id="MBF4693313.1"/>
    </source>
</evidence>
<accession>A0ABR9ZS79</accession>
<reference evidence="2 3" key="1">
    <citation type="submission" date="2020-11" db="EMBL/GenBank/DDBJ databases">
        <title>Fusibacter basophilias sp. nov.</title>
        <authorList>
            <person name="Qiu D."/>
        </authorList>
    </citation>
    <scope>NUCLEOTIDE SEQUENCE [LARGE SCALE GENOMIC DNA]</scope>
    <source>
        <strain evidence="2 3">Q10-2</strain>
    </source>
</reference>
<keyword evidence="3" id="KW-1185">Reference proteome</keyword>
<dbReference type="CDD" id="cd04301">
    <property type="entry name" value="NAT_SF"/>
    <property type="match status" value="1"/>
</dbReference>
<feature type="domain" description="N-acetyltransferase" evidence="1">
    <location>
        <begin position="6"/>
        <end position="148"/>
    </location>
</feature>
<proteinExistence type="predicted"/>
<dbReference type="Proteomes" id="UP000614200">
    <property type="component" value="Unassembled WGS sequence"/>
</dbReference>